<gene>
    <name evidence="1" type="ORF">SDC9_101719</name>
</gene>
<protein>
    <submittedName>
        <fullName evidence="1">Uncharacterized protein</fullName>
    </submittedName>
</protein>
<dbReference type="EMBL" id="VSSQ01015032">
    <property type="protein sequence ID" value="MPM54936.1"/>
    <property type="molecule type" value="Genomic_DNA"/>
</dbReference>
<evidence type="ECO:0000313" key="1">
    <source>
        <dbReference type="EMBL" id="MPM54936.1"/>
    </source>
</evidence>
<comment type="caution">
    <text evidence="1">The sequence shown here is derived from an EMBL/GenBank/DDBJ whole genome shotgun (WGS) entry which is preliminary data.</text>
</comment>
<sequence>MAIASSIDILKMKRKDYKEVFIINIQELTNADSMGVLRTYSSLKGIDLSRDDYRYFKDCLSGYPPQIIYCVDLAEQEGIDYVKDNSYLISNMPEQISSQILLKCEEMIDKKLLYDFLAVVAKIGEVPMTLVNKICKTNKKYSDVLRVLRKFSVCYHVGAGIEYLKTNSFIQDYIERLRLIIPEDISAVLDAEINTFNKIIDTDEEFIQYDTAEIKYILKENLKRNNNVSSSLLYSTIFLHTVIELYNNNEYSRAIEIINETKRIGKFELFDDAIKDRMQYYLCQCLSRNHSPEFESQVEYFRERSKYIEYNFLKGFYFIGEIEVRMSARKPVSKTSLVKVLVTIWQNANS</sequence>
<name>A0A645APV7_9ZZZZ</name>
<organism evidence="1">
    <name type="scientific">bioreactor metagenome</name>
    <dbReference type="NCBI Taxonomy" id="1076179"/>
    <lineage>
        <taxon>unclassified sequences</taxon>
        <taxon>metagenomes</taxon>
        <taxon>ecological metagenomes</taxon>
    </lineage>
</organism>
<accession>A0A645APV7</accession>
<dbReference type="AlphaFoldDB" id="A0A645APV7"/>
<reference evidence="1" key="1">
    <citation type="submission" date="2019-08" db="EMBL/GenBank/DDBJ databases">
        <authorList>
            <person name="Kucharzyk K."/>
            <person name="Murdoch R.W."/>
            <person name="Higgins S."/>
            <person name="Loffler F."/>
        </authorList>
    </citation>
    <scope>NUCLEOTIDE SEQUENCE</scope>
</reference>
<proteinExistence type="predicted"/>